<dbReference type="Proteomes" id="UP001165079">
    <property type="component" value="Unassembled WGS sequence"/>
</dbReference>
<organism evidence="3 4">
    <name type="scientific">Actinorhabdospora filicis</name>
    <dbReference type="NCBI Taxonomy" id="1785913"/>
    <lineage>
        <taxon>Bacteria</taxon>
        <taxon>Bacillati</taxon>
        <taxon>Actinomycetota</taxon>
        <taxon>Actinomycetes</taxon>
        <taxon>Micromonosporales</taxon>
        <taxon>Micromonosporaceae</taxon>
        <taxon>Actinorhabdospora</taxon>
    </lineage>
</organism>
<evidence type="ECO:0008006" key="5">
    <source>
        <dbReference type="Google" id="ProtNLM"/>
    </source>
</evidence>
<dbReference type="AlphaFoldDB" id="A0A9W6SNV8"/>
<proteinExistence type="predicted"/>
<keyword evidence="1" id="KW-0472">Membrane</keyword>
<evidence type="ECO:0000313" key="3">
    <source>
        <dbReference type="EMBL" id="GLZ80324.1"/>
    </source>
</evidence>
<reference evidence="3" key="1">
    <citation type="submission" date="2023-03" db="EMBL/GenBank/DDBJ databases">
        <title>Actinorhabdospora filicis NBRC 111898.</title>
        <authorList>
            <person name="Ichikawa N."/>
            <person name="Sato H."/>
            <person name="Tonouchi N."/>
        </authorList>
    </citation>
    <scope>NUCLEOTIDE SEQUENCE</scope>
    <source>
        <strain evidence="3">NBRC 111898</strain>
    </source>
</reference>
<keyword evidence="1" id="KW-0812">Transmembrane</keyword>
<evidence type="ECO:0000313" key="4">
    <source>
        <dbReference type="Proteomes" id="UP001165079"/>
    </source>
</evidence>
<keyword evidence="2" id="KW-0732">Signal</keyword>
<dbReference type="EMBL" id="BSTX01000004">
    <property type="protein sequence ID" value="GLZ80324.1"/>
    <property type="molecule type" value="Genomic_DNA"/>
</dbReference>
<comment type="caution">
    <text evidence="3">The sequence shown here is derived from an EMBL/GenBank/DDBJ whole genome shotgun (WGS) entry which is preliminary data.</text>
</comment>
<keyword evidence="1" id="KW-1133">Transmembrane helix</keyword>
<name>A0A9W6SNV8_9ACTN</name>
<feature type="transmembrane region" description="Helical" evidence="1">
    <location>
        <begin position="470"/>
        <end position="487"/>
    </location>
</feature>
<evidence type="ECO:0000256" key="1">
    <source>
        <dbReference type="SAM" id="Phobius"/>
    </source>
</evidence>
<gene>
    <name evidence="3" type="ORF">Afil01_51310</name>
</gene>
<keyword evidence="4" id="KW-1185">Reference proteome</keyword>
<sequence>MLRDTLRRAACLTAAGTVTALAVFASPAQAAGTATLSVQTDDIRIETGSGTFEDDFFWSADTTGSGVIGDVVMTVDASGLADLGSFKLTDSGRDACEAAGAVWTCAIGDVKYSDGTLTWDWDPDLSFTPFDGVTGTGSIKVAIAGDGATAASGERSFTVAEPVRFGIGEAPGGDVAIGDEVSFGVTVTNTGEHTIYNPVLHLRFIGLTPKGGYSNCGVSPYSVTCRFPVALKPGETYRLSAPFTYTVSADVFAPGGIDTWVHWSTEDYGLPTTGTGPELSVVGAASAPADAPGQLVFDGEGSFWEGNLFQVTGVNKANFVARGATLPAKTGRTTVTLTVANNGPATVWDGRSGGPLTALWFTLPKGVEPVSLPEGCTRWAEGNGGDRRGDVVCGVDIELKAGGKAEFAVEVNVKKVDLAEKGEVAVGYGWHGESQAAKETSTSDNTAVIAFEGAESGTGGGLAKTGVNTALIAGAGAVLAVGGFFALRRFRRRGNPAFYGSVED</sequence>
<feature type="chain" id="PRO_5040898067" description="LPXTG-motif cell wall-anchored protein" evidence="2">
    <location>
        <begin position="31"/>
        <end position="504"/>
    </location>
</feature>
<accession>A0A9W6SNV8</accession>
<dbReference type="RefSeq" id="WP_285665477.1">
    <property type="nucleotide sequence ID" value="NZ_BSTX01000004.1"/>
</dbReference>
<evidence type="ECO:0000256" key="2">
    <source>
        <dbReference type="SAM" id="SignalP"/>
    </source>
</evidence>
<feature type="signal peptide" evidence="2">
    <location>
        <begin position="1"/>
        <end position="30"/>
    </location>
</feature>
<protein>
    <recommendedName>
        <fullName evidence="5">LPXTG-motif cell wall-anchored protein</fullName>
    </recommendedName>
</protein>